<evidence type="ECO:0000256" key="1">
    <source>
        <dbReference type="ARBA" id="ARBA00007689"/>
    </source>
</evidence>
<comment type="similarity">
    <text evidence="1">Belongs to the YciI family.</text>
</comment>
<organism evidence="3 4">
    <name type="scientific">Mycolicibacterium anyangense</name>
    <dbReference type="NCBI Taxonomy" id="1431246"/>
    <lineage>
        <taxon>Bacteria</taxon>
        <taxon>Bacillati</taxon>
        <taxon>Actinomycetota</taxon>
        <taxon>Actinomycetes</taxon>
        <taxon>Mycobacteriales</taxon>
        <taxon>Mycobacteriaceae</taxon>
        <taxon>Mycolicibacterium</taxon>
    </lineage>
</organism>
<feature type="domain" description="YCII-related" evidence="2">
    <location>
        <begin position="139"/>
        <end position="220"/>
    </location>
</feature>
<name>A0A6N4WHC2_9MYCO</name>
<dbReference type="Gene3D" id="3.30.70.1060">
    <property type="entry name" value="Dimeric alpha+beta barrel"/>
    <property type="match status" value="2"/>
</dbReference>
<evidence type="ECO:0000259" key="2">
    <source>
        <dbReference type="Pfam" id="PF03795"/>
    </source>
</evidence>
<dbReference type="Pfam" id="PF03795">
    <property type="entry name" value="YCII"/>
    <property type="match status" value="2"/>
</dbReference>
<reference evidence="3 4" key="1">
    <citation type="journal article" date="2019" name="Emerg. Microbes Infect.">
        <title>Comprehensive subspecies identification of 175 nontuberculous mycobacteria species based on 7547 genomic profiles.</title>
        <authorList>
            <person name="Matsumoto Y."/>
            <person name="Kinjo T."/>
            <person name="Motooka D."/>
            <person name="Nabeya D."/>
            <person name="Jung N."/>
            <person name="Uechi K."/>
            <person name="Horii T."/>
            <person name="Iida T."/>
            <person name="Fujita J."/>
            <person name="Nakamura S."/>
        </authorList>
    </citation>
    <scope>NUCLEOTIDE SEQUENCE [LARGE SCALE GENOMIC DNA]</scope>
    <source>
        <strain evidence="3 4">JCM 30275</strain>
    </source>
</reference>
<gene>
    <name evidence="3" type="ORF">MANY_49140</name>
</gene>
<evidence type="ECO:0000313" key="3">
    <source>
        <dbReference type="EMBL" id="BBZ79577.1"/>
    </source>
</evidence>
<dbReference type="RefSeq" id="WP_163806878.1">
    <property type="nucleotide sequence ID" value="NZ_AP022620.1"/>
</dbReference>
<dbReference type="PANTHER" id="PTHR35174:SF3">
    <property type="entry name" value="BLL7171 PROTEIN"/>
    <property type="match status" value="1"/>
</dbReference>
<dbReference type="EMBL" id="AP022620">
    <property type="protein sequence ID" value="BBZ79577.1"/>
    <property type="molecule type" value="Genomic_DNA"/>
</dbReference>
<keyword evidence="4" id="KW-1185">Reference proteome</keyword>
<dbReference type="Proteomes" id="UP000467249">
    <property type="component" value="Chromosome"/>
</dbReference>
<feature type="domain" description="YCII-related" evidence="2">
    <location>
        <begin position="42"/>
        <end position="111"/>
    </location>
</feature>
<dbReference type="KEGG" id="many:MANY_49140"/>
<accession>A0A6N4WHC2</accession>
<sequence>MYYFALLQTPPRDLAPEDFQAEMQAYTDFHARARSAIRGGDALGPAAEGVRIDGGPDHPVITDGPFAEGAEVAGGFYVFEADNLDDALELAKQVPAARYGAVEVWPIVHFNAPEQPITGSDWLALLLEPAAEVAVPGSDEWNAMAARHVEFGAAAGAHVLGGAPLHPPSTATTVRVRDGEVLLTDGPFAEGAEVANGFYLLRAADRDEAAKLASMIPATAIELRRLAGVAQL</sequence>
<protein>
    <submittedName>
        <fullName evidence="3">Transcription initiation protein</fullName>
    </submittedName>
</protein>
<dbReference type="InterPro" id="IPR011008">
    <property type="entry name" value="Dimeric_a/b-barrel"/>
</dbReference>
<dbReference type="PANTHER" id="PTHR35174">
    <property type="entry name" value="BLL7171 PROTEIN-RELATED"/>
    <property type="match status" value="1"/>
</dbReference>
<dbReference type="InterPro" id="IPR005545">
    <property type="entry name" value="YCII"/>
</dbReference>
<dbReference type="AlphaFoldDB" id="A0A6N4WHC2"/>
<proteinExistence type="inferred from homology"/>
<dbReference type="SUPFAM" id="SSF54909">
    <property type="entry name" value="Dimeric alpha+beta barrel"/>
    <property type="match status" value="2"/>
</dbReference>
<evidence type="ECO:0000313" key="4">
    <source>
        <dbReference type="Proteomes" id="UP000467249"/>
    </source>
</evidence>